<dbReference type="EnsemblPlants" id="Solyc05g024490.3.1">
    <property type="protein sequence ID" value="Solyc05g024490.3.1"/>
    <property type="gene ID" value="Solyc05g024490.3"/>
</dbReference>
<dbReference type="AlphaFoldDB" id="A0A3Q7HC24"/>
<keyword evidence="1" id="KW-1133">Transmembrane helix</keyword>
<evidence type="ECO:0000313" key="2">
    <source>
        <dbReference type="EnsemblPlants" id="Solyc05g024490.3.1"/>
    </source>
</evidence>
<dbReference type="Proteomes" id="UP000004994">
    <property type="component" value="Chromosome 5"/>
</dbReference>
<name>A0A3Q7HC24_SOLLC</name>
<evidence type="ECO:0000313" key="3">
    <source>
        <dbReference type="Proteomes" id="UP000004994"/>
    </source>
</evidence>
<protein>
    <submittedName>
        <fullName evidence="2">Uncharacterized protein</fullName>
    </submittedName>
</protein>
<reference evidence="2" key="2">
    <citation type="submission" date="2019-01" db="UniProtKB">
        <authorList>
            <consortium name="EnsemblPlants"/>
        </authorList>
    </citation>
    <scope>IDENTIFICATION</scope>
    <source>
        <strain evidence="2">cv. Heinz 1706</strain>
    </source>
</reference>
<proteinExistence type="predicted"/>
<organism evidence="2">
    <name type="scientific">Solanum lycopersicum</name>
    <name type="common">Tomato</name>
    <name type="synonym">Lycopersicon esculentum</name>
    <dbReference type="NCBI Taxonomy" id="4081"/>
    <lineage>
        <taxon>Eukaryota</taxon>
        <taxon>Viridiplantae</taxon>
        <taxon>Streptophyta</taxon>
        <taxon>Embryophyta</taxon>
        <taxon>Tracheophyta</taxon>
        <taxon>Spermatophyta</taxon>
        <taxon>Magnoliopsida</taxon>
        <taxon>eudicotyledons</taxon>
        <taxon>Gunneridae</taxon>
        <taxon>Pentapetalae</taxon>
        <taxon>asterids</taxon>
        <taxon>lamiids</taxon>
        <taxon>Solanales</taxon>
        <taxon>Solanaceae</taxon>
        <taxon>Solanoideae</taxon>
        <taxon>Solaneae</taxon>
        <taxon>Solanum</taxon>
        <taxon>Solanum subgen. Lycopersicon</taxon>
    </lineage>
</organism>
<sequence>MLTVQVNRLMRYQLTMKIMIEDSRFLILYSLRRWFSVWIGGNILASISLLLSTNVVFKVRIHRARGTLR</sequence>
<keyword evidence="1" id="KW-0812">Transmembrane</keyword>
<dbReference type="PaxDb" id="4081-Solyc05g024490.2.1"/>
<accession>A0A3Q7HC24</accession>
<reference evidence="2" key="1">
    <citation type="journal article" date="2012" name="Nature">
        <title>The tomato genome sequence provides insights into fleshy fruit evolution.</title>
        <authorList>
            <consortium name="Tomato Genome Consortium"/>
        </authorList>
    </citation>
    <scope>NUCLEOTIDE SEQUENCE [LARGE SCALE GENOMIC DNA]</scope>
    <source>
        <strain evidence="2">cv. Heinz 1706</strain>
    </source>
</reference>
<dbReference type="InParanoid" id="A0A3Q7HC24"/>
<evidence type="ECO:0000256" key="1">
    <source>
        <dbReference type="SAM" id="Phobius"/>
    </source>
</evidence>
<dbReference type="Gramene" id="Solyc05g024490.3.1">
    <property type="protein sequence ID" value="Solyc05g024490.3.1"/>
    <property type="gene ID" value="Solyc05g024490.3"/>
</dbReference>
<feature type="transmembrane region" description="Helical" evidence="1">
    <location>
        <begin position="35"/>
        <end position="57"/>
    </location>
</feature>
<keyword evidence="3" id="KW-1185">Reference proteome</keyword>
<keyword evidence="1" id="KW-0472">Membrane</keyword>